<evidence type="ECO:0000313" key="2">
    <source>
        <dbReference type="Proteomes" id="UP000184699"/>
    </source>
</evidence>
<dbReference type="RefSeq" id="WP_200802758.1">
    <property type="nucleotide sequence ID" value="NZ_FSRJ01000004.1"/>
</dbReference>
<gene>
    <name evidence="1" type="ORF">SAMN05443544_3244</name>
</gene>
<accession>A0A1N6HJP7</accession>
<evidence type="ECO:0008006" key="3">
    <source>
        <dbReference type="Google" id="ProtNLM"/>
    </source>
</evidence>
<dbReference type="SUPFAM" id="SSF69118">
    <property type="entry name" value="AhpD-like"/>
    <property type="match status" value="1"/>
</dbReference>
<dbReference type="Proteomes" id="UP000184699">
    <property type="component" value="Unassembled WGS sequence"/>
</dbReference>
<dbReference type="Gene3D" id="1.20.1290.10">
    <property type="entry name" value="AhpD-like"/>
    <property type="match status" value="1"/>
</dbReference>
<name>A0A1N6HJP7_9MICO</name>
<proteinExistence type="predicted"/>
<protein>
    <recommendedName>
        <fullName evidence="3">Carboxymuconolactone decarboxylase family protein</fullName>
    </recommendedName>
</protein>
<keyword evidence="2" id="KW-1185">Reference proteome</keyword>
<sequence length="119" mass="12351">MSDEMNDDDAPVLDLLTRMTADSLEASTLDLQTLMLVRIAALVAVDAAPVSYALNLDVGGDVGLDAEKLRGVLTAIAPIVGTAKVAAATANIVKALAAEIALDDLEIALLEEDEDDDES</sequence>
<dbReference type="AlphaFoldDB" id="A0A1N6HJP7"/>
<dbReference type="EMBL" id="FSRJ01000004">
    <property type="protein sequence ID" value="SIO19957.1"/>
    <property type="molecule type" value="Genomic_DNA"/>
</dbReference>
<dbReference type="STRING" id="232089.SAMN05443544_3244"/>
<reference evidence="2" key="1">
    <citation type="submission" date="2016-11" db="EMBL/GenBank/DDBJ databases">
        <authorList>
            <person name="Varghese N."/>
            <person name="Submissions S."/>
        </authorList>
    </citation>
    <scope>NUCLEOTIDE SEQUENCE [LARGE SCALE GENOMIC DNA]</scope>
    <source>
        <strain evidence="2">DSM 8595</strain>
    </source>
</reference>
<dbReference type="InterPro" id="IPR029032">
    <property type="entry name" value="AhpD-like"/>
</dbReference>
<organism evidence="1 2">
    <name type="scientific">Agromyces cerinus subsp. cerinus</name>
    <dbReference type="NCBI Taxonomy" id="232089"/>
    <lineage>
        <taxon>Bacteria</taxon>
        <taxon>Bacillati</taxon>
        <taxon>Actinomycetota</taxon>
        <taxon>Actinomycetes</taxon>
        <taxon>Micrococcales</taxon>
        <taxon>Microbacteriaceae</taxon>
        <taxon>Agromyces</taxon>
    </lineage>
</organism>
<evidence type="ECO:0000313" key="1">
    <source>
        <dbReference type="EMBL" id="SIO19957.1"/>
    </source>
</evidence>